<dbReference type="AlphaFoldDB" id="A0A2P2QFS1"/>
<name>A0A2P2QFS1_RHIMU</name>
<proteinExistence type="predicted"/>
<organism evidence="1">
    <name type="scientific">Rhizophora mucronata</name>
    <name type="common">Asiatic mangrove</name>
    <dbReference type="NCBI Taxonomy" id="61149"/>
    <lineage>
        <taxon>Eukaryota</taxon>
        <taxon>Viridiplantae</taxon>
        <taxon>Streptophyta</taxon>
        <taxon>Embryophyta</taxon>
        <taxon>Tracheophyta</taxon>
        <taxon>Spermatophyta</taxon>
        <taxon>Magnoliopsida</taxon>
        <taxon>eudicotyledons</taxon>
        <taxon>Gunneridae</taxon>
        <taxon>Pentapetalae</taxon>
        <taxon>rosids</taxon>
        <taxon>fabids</taxon>
        <taxon>Malpighiales</taxon>
        <taxon>Rhizophoraceae</taxon>
        <taxon>Rhizophora</taxon>
    </lineage>
</organism>
<accession>A0A2P2QFS1</accession>
<dbReference type="EMBL" id="GGEC01085355">
    <property type="protein sequence ID" value="MBX65839.1"/>
    <property type="molecule type" value="Transcribed_RNA"/>
</dbReference>
<protein>
    <submittedName>
        <fullName evidence="1">Uncharacterized protein</fullName>
    </submittedName>
</protein>
<evidence type="ECO:0000313" key="1">
    <source>
        <dbReference type="EMBL" id="MBX65839.1"/>
    </source>
</evidence>
<reference evidence="1" key="1">
    <citation type="submission" date="2018-02" db="EMBL/GenBank/DDBJ databases">
        <title>Rhizophora mucronata_Transcriptome.</title>
        <authorList>
            <person name="Meera S.P."/>
            <person name="Sreeshan A."/>
            <person name="Augustine A."/>
        </authorList>
    </citation>
    <scope>NUCLEOTIDE SEQUENCE</scope>
    <source>
        <tissue evidence="1">Leaf</tissue>
    </source>
</reference>
<sequence length="18" mass="2161">MKMYITKLETLLISLHII</sequence>